<protein>
    <recommendedName>
        <fullName evidence="4">Secreted protein</fullName>
    </recommendedName>
</protein>
<evidence type="ECO:0008006" key="4">
    <source>
        <dbReference type="Google" id="ProtNLM"/>
    </source>
</evidence>
<reference evidence="2 3" key="1">
    <citation type="journal article" date="2016" name="Mol. Biol. Evol.">
        <title>Comparative Genomics of Early-Diverging Mushroom-Forming Fungi Provides Insights into the Origins of Lignocellulose Decay Capabilities.</title>
        <authorList>
            <person name="Nagy L.G."/>
            <person name="Riley R."/>
            <person name="Tritt A."/>
            <person name="Adam C."/>
            <person name="Daum C."/>
            <person name="Floudas D."/>
            <person name="Sun H."/>
            <person name="Yadav J.S."/>
            <person name="Pangilinan J."/>
            <person name="Larsson K.H."/>
            <person name="Matsuura K."/>
            <person name="Barry K."/>
            <person name="Labutti K."/>
            <person name="Kuo R."/>
            <person name="Ohm R.A."/>
            <person name="Bhattacharya S.S."/>
            <person name="Shirouzu T."/>
            <person name="Yoshinaga Y."/>
            <person name="Martin F.M."/>
            <person name="Grigoriev I.V."/>
            <person name="Hibbett D.S."/>
        </authorList>
    </citation>
    <scope>NUCLEOTIDE SEQUENCE [LARGE SCALE GENOMIC DNA]</scope>
    <source>
        <strain evidence="2 3">HHB12029</strain>
    </source>
</reference>
<dbReference type="Proteomes" id="UP000077266">
    <property type="component" value="Unassembled WGS sequence"/>
</dbReference>
<evidence type="ECO:0000313" key="2">
    <source>
        <dbReference type="EMBL" id="KZV79840.1"/>
    </source>
</evidence>
<proteinExistence type="predicted"/>
<evidence type="ECO:0000313" key="3">
    <source>
        <dbReference type="Proteomes" id="UP000077266"/>
    </source>
</evidence>
<keyword evidence="1" id="KW-0732">Signal</keyword>
<dbReference type="AlphaFoldDB" id="A0A165B561"/>
<name>A0A165B561_EXIGL</name>
<feature type="chain" id="PRO_5007855490" description="Secreted protein" evidence="1">
    <location>
        <begin position="20"/>
        <end position="244"/>
    </location>
</feature>
<accession>A0A165B561</accession>
<organism evidence="2 3">
    <name type="scientific">Exidia glandulosa HHB12029</name>
    <dbReference type="NCBI Taxonomy" id="1314781"/>
    <lineage>
        <taxon>Eukaryota</taxon>
        <taxon>Fungi</taxon>
        <taxon>Dikarya</taxon>
        <taxon>Basidiomycota</taxon>
        <taxon>Agaricomycotina</taxon>
        <taxon>Agaricomycetes</taxon>
        <taxon>Auriculariales</taxon>
        <taxon>Exidiaceae</taxon>
        <taxon>Exidia</taxon>
    </lineage>
</organism>
<keyword evidence="3" id="KW-1185">Reference proteome</keyword>
<sequence>MRSSRSTLIFAILVHPSHGVLRASRGHVRRLRFCGLAHRVRSVFDPLWDTMTRRTPLCTQMPPTCRRLQCGARRDPDANDQRTIARWQLYIHSTCPLYRNFGAGPGELVCSTSQHTCDSTNAMKPHSTQPSPLLSRLRKGSIQDEGRGTLRRVARSFASRRRGGHLDRQDWRVVHIALLDLTVAPLSAPLESERDSHIPKQLFIDAPFQGWGVDLYLRPLLATHGRSRLRMRLQTLADGGGSHV</sequence>
<feature type="signal peptide" evidence="1">
    <location>
        <begin position="1"/>
        <end position="19"/>
    </location>
</feature>
<evidence type="ECO:0000256" key="1">
    <source>
        <dbReference type="SAM" id="SignalP"/>
    </source>
</evidence>
<dbReference type="EMBL" id="KV426554">
    <property type="protein sequence ID" value="KZV79840.1"/>
    <property type="molecule type" value="Genomic_DNA"/>
</dbReference>
<gene>
    <name evidence="2" type="ORF">EXIGLDRAFT_447956</name>
</gene>
<dbReference type="InParanoid" id="A0A165B561"/>